<dbReference type="Gene3D" id="2.40.110.10">
    <property type="entry name" value="Butyryl-CoA Dehydrogenase, subunit A, domain 2"/>
    <property type="match status" value="1"/>
</dbReference>
<feature type="non-terminal residue" evidence="8">
    <location>
        <position position="1"/>
    </location>
</feature>
<accession>W4LSR8</accession>
<dbReference type="Pfam" id="PF02770">
    <property type="entry name" value="Acyl-CoA_dh_M"/>
    <property type="match status" value="1"/>
</dbReference>
<dbReference type="HOGENOM" id="CLU_018204_9_0_7"/>
<name>W4LSR8_ENTF1</name>
<protein>
    <recommendedName>
        <fullName evidence="10">Acyl-CoA dehydrogenase</fullName>
    </recommendedName>
</protein>
<evidence type="ECO:0000256" key="3">
    <source>
        <dbReference type="ARBA" id="ARBA00022827"/>
    </source>
</evidence>
<dbReference type="PANTHER" id="PTHR43292">
    <property type="entry name" value="ACYL-COA DEHYDROGENASE"/>
    <property type="match status" value="1"/>
</dbReference>
<keyword evidence="3 5" id="KW-0274">FAD</keyword>
<evidence type="ECO:0000259" key="7">
    <source>
        <dbReference type="Pfam" id="PF02770"/>
    </source>
</evidence>
<reference evidence="8 9" key="1">
    <citation type="journal article" date="2014" name="Nature">
        <title>An environmental bacterial taxon with a large and distinct metabolic repertoire.</title>
        <authorList>
            <person name="Wilson M.C."/>
            <person name="Mori T."/>
            <person name="Ruckert C."/>
            <person name="Uria A.R."/>
            <person name="Helf M.J."/>
            <person name="Takada K."/>
            <person name="Gernert C."/>
            <person name="Steffens U.A."/>
            <person name="Heycke N."/>
            <person name="Schmitt S."/>
            <person name="Rinke C."/>
            <person name="Helfrich E.J."/>
            <person name="Brachmann A.O."/>
            <person name="Gurgui C."/>
            <person name="Wakimoto T."/>
            <person name="Kracht M."/>
            <person name="Crusemann M."/>
            <person name="Hentschel U."/>
            <person name="Abe I."/>
            <person name="Matsunaga S."/>
            <person name="Kalinowski J."/>
            <person name="Takeyama H."/>
            <person name="Piel J."/>
        </authorList>
    </citation>
    <scope>NUCLEOTIDE SEQUENCE [LARGE SCALE GENOMIC DNA]</scope>
    <source>
        <strain evidence="9">TSY1</strain>
    </source>
</reference>
<dbReference type="InterPro" id="IPR006091">
    <property type="entry name" value="Acyl-CoA_Oxase/DH_mid-dom"/>
</dbReference>
<dbReference type="Proteomes" id="UP000019141">
    <property type="component" value="Unassembled WGS sequence"/>
</dbReference>
<evidence type="ECO:0000256" key="1">
    <source>
        <dbReference type="ARBA" id="ARBA00009347"/>
    </source>
</evidence>
<dbReference type="Gene3D" id="1.20.140.10">
    <property type="entry name" value="Butyryl-CoA Dehydrogenase, subunit A, domain 3"/>
    <property type="match status" value="1"/>
</dbReference>
<dbReference type="SUPFAM" id="SSF47203">
    <property type="entry name" value="Acyl-CoA dehydrogenase C-terminal domain-like"/>
    <property type="match status" value="1"/>
</dbReference>
<dbReference type="InterPro" id="IPR009075">
    <property type="entry name" value="AcylCo_DH/oxidase_C"/>
</dbReference>
<evidence type="ECO:0000256" key="2">
    <source>
        <dbReference type="ARBA" id="ARBA00022630"/>
    </source>
</evidence>
<keyword evidence="4 5" id="KW-0560">Oxidoreductase</keyword>
<gene>
    <name evidence="8" type="ORF">ETSY1_11120</name>
</gene>
<evidence type="ECO:0000256" key="4">
    <source>
        <dbReference type="ARBA" id="ARBA00023002"/>
    </source>
</evidence>
<dbReference type="InterPro" id="IPR052161">
    <property type="entry name" value="Mycobact_Acyl-CoA_DH"/>
</dbReference>
<dbReference type="InterPro" id="IPR046373">
    <property type="entry name" value="Acyl-CoA_Oxase/DH_mid-dom_sf"/>
</dbReference>
<dbReference type="InterPro" id="IPR009100">
    <property type="entry name" value="AcylCoA_DH/oxidase_NM_dom_sf"/>
</dbReference>
<feature type="domain" description="Acyl-CoA oxidase/dehydrogenase middle" evidence="7">
    <location>
        <begin position="10"/>
        <end position="100"/>
    </location>
</feature>
<organism evidence="8 9">
    <name type="scientific">Entotheonella factor</name>
    <dbReference type="NCBI Taxonomy" id="1429438"/>
    <lineage>
        <taxon>Bacteria</taxon>
        <taxon>Pseudomonadati</taxon>
        <taxon>Nitrospinota/Tectimicrobiota group</taxon>
        <taxon>Candidatus Tectimicrobiota</taxon>
        <taxon>Candidatus Entotheonellia</taxon>
        <taxon>Candidatus Entotheonellales</taxon>
        <taxon>Candidatus Entotheonellaceae</taxon>
        <taxon>Candidatus Entotheonella</taxon>
    </lineage>
</organism>
<dbReference type="EMBL" id="AZHW01000334">
    <property type="protein sequence ID" value="ETX00467.1"/>
    <property type="molecule type" value="Genomic_DNA"/>
</dbReference>
<evidence type="ECO:0000313" key="9">
    <source>
        <dbReference type="Proteomes" id="UP000019141"/>
    </source>
</evidence>
<keyword evidence="2 5" id="KW-0285">Flavoprotein</keyword>
<evidence type="ECO:0008006" key="10">
    <source>
        <dbReference type="Google" id="ProtNLM"/>
    </source>
</evidence>
<comment type="cofactor">
    <cofactor evidence="5">
        <name>FAD</name>
        <dbReference type="ChEBI" id="CHEBI:57692"/>
    </cofactor>
</comment>
<dbReference type="PANTHER" id="PTHR43292:SF4">
    <property type="entry name" value="ACYL-COA DEHYDROGENASE FADE34"/>
    <property type="match status" value="1"/>
</dbReference>
<evidence type="ECO:0000259" key="6">
    <source>
        <dbReference type="Pfam" id="PF00441"/>
    </source>
</evidence>
<dbReference type="GO" id="GO:0016627">
    <property type="term" value="F:oxidoreductase activity, acting on the CH-CH group of donors"/>
    <property type="evidence" value="ECO:0007669"/>
    <property type="project" value="InterPro"/>
</dbReference>
<dbReference type="Pfam" id="PF00441">
    <property type="entry name" value="Acyl-CoA_dh_1"/>
    <property type="match status" value="1"/>
</dbReference>
<dbReference type="GO" id="GO:0005886">
    <property type="term" value="C:plasma membrane"/>
    <property type="evidence" value="ECO:0007669"/>
    <property type="project" value="TreeGrafter"/>
</dbReference>
<dbReference type="SUPFAM" id="SSF56645">
    <property type="entry name" value="Acyl-CoA dehydrogenase NM domain-like"/>
    <property type="match status" value="1"/>
</dbReference>
<feature type="domain" description="Acyl-CoA dehydrogenase/oxidase C-terminal" evidence="6">
    <location>
        <begin position="115"/>
        <end position="269"/>
    </location>
</feature>
<dbReference type="AlphaFoldDB" id="W4LSR8"/>
<comment type="similarity">
    <text evidence="1 5">Belongs to the acyl-CoA dehydrogenase family.</text>
</comment>
<evidence type="ECO:0000256" key="5">
    <source>
        <dbReference type="RuleBase" id="RU362125"/>
    </source>
</evidence>
<dbReference type="InterPro" id="IPR036250">
    <property type="entry name" value="AcylCo_DH-like_C"/>
</dbReference>
<proteinExistence type="inferred from homology"/>
<comment type="caution">
    <text evidence="8">The sequence shown here is derived from an EMBL/GenBank/DDBJ whole genome shotgun (WGS) entry which is preliminary data.</text>
</comment>
<evidence type="ECO:0000313" key="8">
    <source>
        <dbReference type="EMBL" id="ETX00467.1"/>
    </source>
</evidence>
<keyword evidence="9" id="KW-1185">Reference proteome</keyword>
<sequence length="279" mass="30994">ASGQATFWQGFSEPNSGTDLLSLQTEAVRDGDDYVINGHKIWNSHAGISNYGLVIARTNSNVPRHQGLSMLVVTSDTPGLDIRPIRSLTGGIYHYEVFIENVRVQKDYLLGTEDEGFIQLLGGLDTDRFWGRFYKAPYLRRLLNQLVDYANTTQRNGRLLAHDPIVRQKLAGFATEIEALRMMFYRNGRLIKEGLPTPYESALNKLYADETGQQLTAFGMELLGMYGPVKAGSRWAKLHGAMSHAYQTSIGHTIAGGTSEVLRTTVATRGLGLPRDKRS</sequence>